<dbReference type="SUPFAM" id="SSF53633">
    <property type="entry name" value="Carbamate kinase-like"/>
    <property type="match status" value="1"/>
</dbReference>
<dbReference type="PANTHER" id="PTHR23342:SF0">
    <property type="entry name" value="N-ACETYLGLUTAMATE SYNTHASE, MITOCHONDRIAL"/>
    <property type="match status" value="1"/>
</dbReference>
<protein>
    <submittedName>
        <fullName evidence="2">N-acetylglutamate synthase, mitochondrial-like</fullName>
    </submittedName>
</protein>
<accession>A0AAV4DTK9</accession>
<dbReference type="Gene3D" id="3.40.1160.10">
    <property type="entry name" value="Acetylglutamate kinase-like"/>
    <property type="match status" value="1"/>
</dbReference>
<dbReference type="PANTHER" id="PTHR23342">
    <property type="entry name" value="N-ACETYLGLUTAMATE SYNTHASE"/>
    <property type="match status" value="1"/>
</dbReference>
<dbReference type="GO" id="GO:0005759">
    <property type="term" value="C:mitochondrial matrix"/>
    <property type="evidence" value="ECO:0007669"/>
    <property type="project" value="TreeGrafter"/>
</dbReference>
<evidence type="ECO:0000313" key="2">
    <source>
        <dbReference type="EMBL" id="GFO47176.1"/>
    </source>
</evidence>
<dbReference type="GO" id="GO:0006526">
    <property type="term" value="P:L-arginine biosynthetic process"/>
    <property type="evidence" value="ECO:0007669"/>
    <property type="project" value="TreeGrafter"/>
</dbReference>
<dbReference type="EMBL" id="BLXT01008266">
    <property type="protein sequence ID" value="GFO47176.1"/>
    <property type="molecule type" value="Genomic_DNA"/>
</dbReference>
<evidence type="ECO:0000256" key="1">
    <source>
        <dbReference type="ARBA" id="ARBA00022679"/>
    </source>
</evidence>
<organism evidence="2 3">
    <name type="scientific">Plakobranchus ocellatus</name>
    <dbReference type="NCBI Taxonomy" id="259542"/>
    <lineage>
        <taxon>Eukaryota</taxon>
        <taxon>Metazoa</taxon>
        <taxon>Spiralia</taxon>
        <taxon>Lophotrochozoa</taxon>
        <taxon>Mollusca</taxon>
        <taxon>Gastropoda</taxon>
        <taxon>Heterobranchia</taxon>
        <taxon>Euthyneura</taxon>
        <taxon>Panpulmonata</taxon>
        <taxon>Sacoglossa</taxon>
        <taxon>Placobranchoidea</taxon>
        <taxon>Plakobranchidae</taxon>
        <taxon>Plakobranchus</taxon>
    </lineage>
</organism>
<dbReference type="GO" id="GO:0004042">
    <property type="term" value="F:L-glutamate N-acetyltransferase activity"/>
    <property type="evidence" value="ECO:0007669"/>
    <property type="project" value="TreeGrafter"/>
</dbReference>
<keyword evidence="1" id="KW-0808">Transferase</keyword>
<reference evidence="2 3" key="1">
    <citation type="journal article" date="2021" name="Elife">
        <title>Chloroplast acquisition without the gene transfer in kleptoplastic sea slugs, Plakobranchus ocellatus.</title>
        <authorList>
            <person name="Maeda T."/>
            <person name="Takahashi S."/>
            <person name="Yoshida T."/>
            <person name="Shimamura S."/>
            <person name="Takaki Y."/>
            <person name="Nagai Y."/>
            <person name="Toyoda A."/>
            <person name="Suzuki Y."/>
            <person name="Arimoto A."/>
            <person name="Ishii H."/>
            <person name="Satoh N."/>
            <person name="Nishiyama T."/>
            <person name="Hasebe M."/>
            <person name="Maruyama T."/>
            <person name="Minagawa J."/>
            <person name="Obokata J."/>
            <person name="Shigenobu S."/>
        </authorList>
    </citation>
    <scope>NUCLEOTIDE SEQUENCE [LARGE SCALE GENOMIC DNA]</scope>
</reference>
<name>A0AAV4DTK9_9GAST</name>
<dbReference type="InterPro" id="IPR036393">
    <property type="entry name" value="AceGlu_kinase-like_sf"/>
</dbReference>
<gene>
    <name evidence="2" type="ORF">PoB_007368100</name>
</gene>
<proteinExistence type="predicted"/>
<dbReference type="Proteomes" id="UP000735302">
    <property type="component" value="Unassembled WGS sequence"/>
</dbReference>
<dbReference type="GO" id="GO:0006536">
    <property type="term" value="P:glutamate metabolic process"/>
    <property type="evidence" value="ECO:0007669"/>
    <property type="project" value="TreeGrafter"/>
</dbReference>
<evidence type="ECO:0000313" key="3">
    <source>
        <dbReference type="Proteomes" id="UP000735302"/>
    </source>
</evidence>
<comment type="caution">
    <text evidence="2">The sequence shown here is derived from an EMBL/GenBank/DDBJ whole genome shotgun (WGS) entry which is preliminary data.</text>
</comment>
<keyword evidence="3" id="KW-1185">Reference proteome</keyword>
<dbReference type="AlphaFoldDB" id="A0AAV4DTK9"/>
<sequence length="291" mass="32897">MLRRYGCEMKRFVSSTAWFKGHKRKVGREPLMAYMARNQQDINHSFHTTGLASFSKRSNKNDLSRFLIEIGTDPKEARYWLKSFMSSAEPSKVFMVISVDDDVMQNQAQLETFASAIAFLYRNNMAPLIVYGKGRQESSFKSMKDMCIWNALKFSNMLEQQGVFTRVLYPGCGVITGDSQNAGLPEFAMEQLKLDPNILQSDFHTGHLPILLSYGETPTGQMFAVDTWTLTSHVARLLQPIKVMLVNSQGGFLDEYGKVIANINLPSDLVTVDSKPWKAPEKIEMVRSIAV</sequence>